<dbReference type="PROSITE" id="PS00599">
    <property type="entry name" value="AA_TRANSFER_CLASS_2"/>
    <property type="match status" value="1"/>
</dbReference>
<evidence type="ECO:0000256" key="4">
    <source>
        <dbReference type="ARBA" id="ARBA00011738"/>
    </source>
</evidence>
<comment type="pathway">
    <text evidence="2 10">Cofactor biosynthesis; biotin biosynthesis.</text>
</comment>
<protein>
    <recommendedName>
        <fullName evidence="10">8-amino-7-ketopelargonate synthase</fullName>
        <ecNumber evidence="10">2.3.1.47</ecNumber>
    </recommendedName>
</protein>
<dbReference type="InterPro" id="IPR004723">
    <property type="entry name" value="AONS_Archaea/Proteobacteria"/>
</dbReference>
<feature type="domain" description="Aminotransferase class I/classII large" evidence="11">
    <location>
        <begin position="38"/>
        <end position="375"/>
    </location>
</feature>
<dbReference type="Proteomes" id="UP000534294">
    <property type="component" value="Unassembled WGS sequence"/>
</dbReference>
<dbReference type="Gene3D" id="3.90.1150.10">
    <property type="entry name" value="Aspartate Aminotransferase, domain 1"/>
    <property type="match status" value="1"/>
</dbReference>
<dbReference type="GO" id="GO:0030170">
    <property type="term" value="F:pyridoxal phosphate binding"/>
    <property type="evidence" value="ECO:0007669"/>
    <property type="project" value="InterPro"/>
</dbReference>
<evidence type="ECO:0000313" key="12">
    <source>
        <dbReference type="EMBL" id="MBB5040210.1"/>
    </source>
</evidence>
<dbReference type="CDD" id="cd06454">
    <property type="entry name" value="KBL_like"/>
    <property type="match status" value="1"/>
</dbReference>
<gene>
    <name evidence="12" type="ORF">HNQ64_004491</name>
</gene>
<evidence type="ECO:0000256" key="2">
    <source>
        <dbReference type="ARBA" id="ARBA00004746"/>
    </source>
</evidence>
<dbReference type="EMBL" id="JACHIF010000012">
    <property type="protein sequence ID" value="MBB5040210.1"/>
    <property type="molecule type" value="Genomic_DNA"/>
</dbReference>
<reference evidence="12 13" key="1">
    <citation type="submission" date="2020-08" db="EMBL/GenBank/DDBJ databases">
        <title>Genomic Encyclopedia of Type Strains, Phase IV (KMG-IV): sequencing the most valuable type-strain genomes for metagenomic binning, comparative biology and taxonomic classification.</title>
        <authorList>
            <person name="Goeker M."/>
        </authorList>
    </citation>
    <scope>NUCLEOTIDE SEQUENCE [LARGE SCALE GENOMIC DNA]</scope>
    <source>
        <strain evidence="12 13">DSM 12251</strain>
    </source>
</reference>
<keyword evidence="5 10" id="KW-0808">Transferase</keyword>
<name>A0A7W7YQ05_9BACT</name>
<dbReference type="PANTHER" id="PTHR13693:SF100">
    <property type="entry name" value="8-AMINO-7-OXONONANOATE SYNTHASE"/>
    <property type="match status" value="1"/>
</dbReference>
<dbReference type="RefSeq" id="WP_184212755.1">
    <property type="nucleotide sequence ID" value="NZ_JACHIF010000012.1"/>
</dbReference>
<dbReference type="InterPro" id="IPR050087">
    <property type="entry name" value="AON_synthase_class-II"/>
</dbReference>
<sequence length="380" mass="40231">MSWEIQPQLDQLRGEGLWRELRTLDSPQGAVLAHEGRELLNFSSNDYLGLAASSELKAALQEGVELYGAGSGASRLVCGSLRPHADLEAALADFKGAEAALTFSSGFAVPMGTLPALLGPGDTILMDKLSHACLVDAARLSGATLRIFPHNHLGKLERLLQTATGRVLIITESIFSMDGDAAPLREIVELKDRYGAWLLVDEAHAVGVLGPQGRGLAAALGLEGRIELQMGTLSKALGLSGGYLAASRQVIDLLINRARSFIYTTAALPAVAHAALRALELIRSAEGDRLRSVLHAHADEVRSALGLDHTSSSAILPLILGDETTAMAASAHLRAAGLMVPAIRYPTVARGSARLRITLSAGHQPEQVAQLIQQLKKLGR</sequence>
<dbReference type="InterPro" id="IPR015421">
    <property type="entry name" value="PyrdxlP-dep_Trfase_major"/>
</dbReference>
<accession>A0A7W7YQ05</accession>
<dbReference type="GO" id="GO:0009102">
    <property type="term" value="P:biotin biosynthetic process"/>
    <property type="evidence" value="ECO:0007669"/>
    <property type="project" value="UniProtKB-UniRule"/>
</dbReference>
<evidence type="ECO:0000256" key="3">
    <source>
        <dbReference type="ARBA" id="ARBA00010008"/>
    </source>
</evidence>
<dbReference type="PANTHER" id="PTHR13693">
    <property type="entry name" value="CLASS II AMINOTRANSFERASE/8-AMINO-7-OXONONANOATE SYNTHASE"/>
    <property type="match status" value="1"/>
</dbReference>
<evidence type="ECO:0000259" key="11">
    <source>
        <dbReference type="Pfam" id="PF00155"/>
    </source>
</evidence>
<dbReference type="SUPFAM" id="SSF53383">
    <property type="entry name" value="PLP-dependent transferases"/>
    <property type="match status" value="1"/>
</dbReference>
<comment type="caution">
    <text evidence="12">The sequence shown here is derived from an EMBL/GenBank/DDBJ whole genome shotgun (WGS) entry which is preliminary data.</text>
</comment>
<keyword evidence="13" id="KW-1185">Reference proteome</keyword>
<dbReference type="AlphaFoldDB" id="A0A7W7YQ05"/>
<evidence type="ECO:0000256" key="8">
    <source>
        <dbReference type="ARBA" id="ARBA00047715"/>
    </source>
</evidence>
<comment type="cofactor">
    <cofactor evidence="1 9 10">
        <name>pyridoxal 5'-phosphate</name>
        <dbReference type="ChEBI" id="CHEBI:597326"/>
    </cofactor>
</comment>
<dbReference type="EC" id="2.3.1.47" evidence="10"/>
<dbReference type="GO" id="GO:0008710">
    <property type="term" value="F:8-amino-7-oxononanoate synthase activity"/>
    <property type="evidence" value="ECO:0007669"/>
    <property type="project" value="UniProtKB-UniRule"/>
</dbReference>
<dbReference type="InterPro" id="IPR004839">
    <property type="entry name" value="Aminotransferase_I/II_large"/>
</dbReference>
<keyword evidence="6" id="KW-0093">Biotin biosynthesis</keyword>
<comment type="similarity">
    <text evidence="3 10">Belongs to the class-II pyridoxal-phosphate-dependent aminotransferase family. BioF subfamily.</text>
</comment>
<evidence type="ECO:0000256" key="5">
    <source>
        <dbReference type="ARBA" id="ARBA00022679"/>
    </source>
</evidence>
<organism evidence="12 13">
    <name type="scientific">Prosthecobacter dejongeii</name>
    <dbReference type="NCBI Taxonomy" id="48465"/>
    <lineage>
        <taxon>Bacteria</taxon>
        <taxon>Pseudomonadati</taxon>
        <taxon>Verrucomicrobiota</taxon>
        <taxon>Verrucomicrobiia</taxon>
        <taxon>Verrucomicrobiales</taxon>
        <taxon>Verrucomicrobiaceae</taxon>
        <taxon>Prosthecobacter</taxon>
    </lineage>
</organism>
<proteinExistence type="inferred from homology"/>
<feature type="modified residue" description="N6-(pyridoxal phosphate)lysine" evidence="9">
    <location>
        <position position="235"/>
    </location>
</feature>
<evidence type="ECO:0000256" key="1">
    <source>
        <dbReference type="ARBA" id="ARBA00001933"/>
    </source>
</evidence>
<dbReference type="NCBIfam" id="TIGR00858">
    <property type="entry name" value="bioF"/>
    <property type="match status" value="1"/>
</dbReference>
<comment type="catalytic activity">
    <reaction evidence="8 10">
        <text>6-carboxyhexanoyl-[ACP] + L-alanine + H(+) = (8S)-8-amino-7-oxononanoate + holo-[ACP] + CO2</text>
        <dbReference type="Rhea" id="RHEA:42288"/>
        <dbReference type="Rhea" id="RHEA-COMP:9685"/>
        <dbReference type="Rhea" id="RHEA-COMP:9955"/>
        <dbReference type="ChEBI" id="CHEBI:15378"/>
        <dbReference type="ChEBI" id="CHEBI:16526"/>
        <dbReference type="ChEBI" id="CHEBI:57972"/>
        <dbReference type="ChEBI" id="CHEBI:64479"/>
        <dbReference type="ChEBI" id="CHEBI:78846"/>
        <dbReference type="ChEBI" id="CHEBI:149468"/>
        <dbReference type="EC" id="2.3.1.47"/>
    </reaction>
</comment>
<evidence type="ECO:0000256" key="10">
    <source>
        <dbReference type="RuleBase" id="RU003693"/>
    </source>
</evidence>
<comment type="function">
    <text evidence="10">Catalyzes the decarboxylative condensation of pimeloyl-[acyl-carrier protein] and L-alanine to produce 8-amino-7-oxononanoate (AON), [acyl-carrier protein], and carbon dioxide.</text>
</comment>
<evidence type="ECO:0000256" key="7">
    <source>
        <dbReference type="ARBA" id="ARBA00022898"/>
    </source>
</evidence>
<dbReference type="InterPro" id="IPR001917">
    <property type="entry name" value="Aminotrans_II_pyridoxalP_BS"/>
</dbReference>
<comment type="subunit">
    <text evidence="4 10">Homodimer.</text>
</comment>
<keyword evidence="7 9" id="KW-0663">Pyridoxal phosphate</keyword>
<evidence type="ECO:0000256" key="9">
    <source>
        <dbReference type="PIRSR" id="PIRSR604723-51"/>
    </source>
</evidence>
<dbReference type="UniPathway" id="UPA00078"/>
<evidence type="ECO:0000256" key="6">
    <source>
        <dbReference type="ARBA" id="ARBA00022756"/>
    </source>
</evidence>
<dbReference type="InterPro" id="IPR015422">
    <property type="entry name" value="PyrdxlP-dep_Trfase_small"/>
</dbReference>
<dbReference type="Pfam" id="PF00155">
    <property type="entry name" value="Aminotran_1_2"/>
    <property type="match status" value="1"/>
</dbReference>
<dbReference type="Gene3D" id="3.40.640.10">
    <property type="entry name" value="Type I PLP-dependent aspartate aminotransferase-like (Major domain)"/>
    <property type="match status" value="1"/>
</dbReference>
<evidence type="ECO:0000313" key="13">
    <source>
        <dbReference type="Proteomes" id="UP000534294"/>
    </source>
</evidence>
<dbReference type="InterPro" id="IPR015424">
    <property type="entry name" value="PyrdxlP-dep_Trfase"/>
</dbReference>